<dbReference type="Gene3D" id="3.40.50.300">
    <property type="entry name" value="P-loop containing nucleotide triphosphate hydrolases"/>
    <property type="match status" value="1"/>
</dbReference>
<keyword evidence="14" id="KW-1185">Reference proteome</keyword>
<dbReference type="KEGG" id="tum:CBW65_05840"/>
<feature type="domain" description="ABC transmembrane type-1" evidence="12">
    <location>
        <begin position="19"/>
        <end position="303"/>
    </location>
</feature>
<evidence type="ECO:0000256" key="8">
    <source>
        <dbReference type="ARBA" id="ARBA00023136"/>
    </source>
</evidence>
<dbReference type="Proteomes" id="UP000195437">
    <property type="component" value="Chromosome"/>
</dbReference>
<dbReference type="FunFam" id="1.20.1560.10:FF:000011">
    <property type="entry name" value="Multidrug ABC transporter ATP-binding protein"/>
    <property type="match status" value="1"/>
</dbReference>
<dbReference type="InterPro" id="IPR017871">
    <property type="entry name" value="ABC_transporter-like_CS"/>
</dbReference>
<gene>
    <name evidence="13" type="ORF">CBW65_05840</name>
</gene>
<evidence type="ECO:0000259" key="12">
    <source>
        <dbReference type="PROSITE" id="PS50929"/>
    </source>
</evidence>
<dbReference type="GO" id="GO:0005886">
    <property type="term" value="C:plasma membrane"/>
    <property type="evidence" value="ECO:0007669"/>
    <property type="project" value="UniProtKB-SubCell"/>
</dbReference>
<dbReference type="SUPFAM" id="SSF90123">
    <property type="entry name" value="ABC transporter transmembrane region"/>
    <property type="match status" value="1"/>
</dbReference>
<dbReference type="SUPFAM" id="SSF52540">
    <property type="entry name" value="P-loop containing nucleoside triphosphate hydrolases"/>
    <property type="match status" value="1"/>
</dbReference>
<dbReference type="PROSITE" id="PS50929">
    <property type="entry name" value="ABC_TM1F"/>
    <property type="match status" value="1"/>
</dbReference>
<reference evidence="14" key="1">
    <citation type="submission" date="2017-05" db="EMBL/GenBank/DDBJ databases">
        <authorList>
            <person name="Sung H."/>
        </authorList>
    </citation>
    <scope>NUCLEOTIDE SEQUENCE [LARGE SCALE GENOMIC DNA]</scope>
    <source>
        <strain evidence="14">AR23208</strain>
    </source>
</reference>
<dbReference type="OrthoDB" id="1240423at2"/>
<feature type="region of interest" description="Disordered" evidence="9">
    <location>
        <begin position="578"/>
        <end position="599"/>
    </location>
</feature>
<feature type="transmembrane region" description="Helical" evidence="10">
    <location>
        <begin position="248"/>
        <end position="268"/>
    </location>
</feature>
<keyword evidence="8 10" id="KW-0472">Membrane</keyword>
<feature type="transmembrane region" description="Helical" evidence="10">
    <location>
        <begin position="59"/>
        <end position="86"/>
    </location>
</feature>
<protein>
    <submittedName>
        <fullName evidence="13">Multidrug ABC transporter permease/ATP-binding protein</fullName>
    </submittedName>
</protein>
<evidence type="ECO:0000313" key="14">
    <source>
        <dbReference type="Proteomes" id="UP000195437"/>
    </source>
</evidence>
<evidence type="ECO:0000256" key="4">
    <source>
        <dbReference type="ARBA" id="ARBA00022692"/>
    </source>
</evidence>
<feature type="transmembrane region" description="Helical" evidence="10">
    <location>
        <begin position="280"/>
        <end position="301"/>
    </location>
</feature>
<dbReference type="FunFam" id="3.40.50.300:FF:000221">
    <property type="entry name" value="Multidrug ABC transporter ATP-binding protein"/>
    <property type="match status" value="1"/>
</dbReference>
<dbReference type="Gene3D" id="1.20.1560.10">
    <property type="entry name" value="ABC transporter type 1, transmembrane domain"/>
    <property type="match status" value="1"/>
</dbReference>
<dbReference type="PROSITE" id="PS00211">
    <property type="entry name" value="ABC_TRANSPORTER_1"/>
    <property type="match status" value="1"/>
</dbReference>
<dbReference type="PANTHER" id="PTHR43394">
    <property type="entry name" value="ATP-DEPENDENT PERMEASE MDL1, MITOCHONDRIAL"/>
    <property type="match status" value="1"/>
</dbReference>
<evidence type="ECO:0000313" key="13">
    <source>
        <dbReference type="EMBL" id="ARU60657.1"/>
    </source>
</evidence>
<evidence type="ECO:0000256" key="6">
    <source>
        <dbReference type="ARBA" id="ARBA00022840"/>
    </source>
</evidence>
<proteinExistence type="predicted"/>
<evidence type="ECO:0000256" key="1">
    <source>
        <dbReference type="ARBA" id="ARBA00004651"/>
    </source>
</evidence>
<organism evidence="13 14">
    <name type="scientific">Tumebacillus avium</name>
    <dbReference type="NCBI Taxonomy" id="1903704"/>
    <lineage>
        <taxon>Bacteria</taxon>
        <taxon>Bacillati</taxon>
        <taxon>Bacillota</taxon>
        <taxon>Bacilli</taxon>
        <taxon>Bacillales</taxon>
        <taxon>Alicyclobacillaceae</taxon>
        <taxon>Tumebacillus</taxon>
    </lineage>
</organism>
<dbReference type="SMART" id="SM00382">
    <property type="entry name" value="AAA"/>
    <property type="match status" value="1"/>
</dbReference>
<keyword evidence="2" id="KW-0813">Transport</keyword>
<name>A0A1Y0IJL3_9BACL</name>
<keyword evidence="6 13" id="KW-0067">ATP-binding</keyword>
<dbReference type="InterPro" id="IPR003439">
    <property type="entry name" value="ABC_transporter-like_ATP-bd"/>
</dbReference>
<keyword evidence="5" id="KW-0547">Nucleotide-binding</keyword>
<comment type="subcellular location">
    <subcellularLocation>
        <location evidence="1">Cell membrane</location>
        <topology evidence="1">Multi-pass membrane protein</topology>
    </subcellularLocation>
</comment>
<dbReference type="GO" id="GO:0005524">
    <property type="term" value="F:ATP binding"/>
    <property type="evidence" value="ECO:0007669"/>
    <property type="project" value="UniProtKB-KW"/>
</dbReference>
<dbReference type="InterPro" id="IPR039421">
    <property type="entry name" value="Type_1_exporter"/>
</dbReference>
<dbReference type="RefSeq" id="WP_087456049.1">
    <property type="nucleotide sequence ID" value="NZ_CP021434.1"/>
</dbReference>
<dbReference type="GO" id="GO:0016887">
    <property type="term" value="F:ATP hydrolysis activity"/>
    <property type="evidence" value="ECO:0007669"/>
    <property type="project" value="InterPro"/>
</dbReference>
<keyword evidence="7 10" id="KW-1133">Transmembrane helix</keyword>
<keyword evidence="4 10" id="KW-0812">Transmembrane</keyword>
<dbReference type="GO" id="GO:0015421">
    <property type="term" value="F:ABC-type oligopeptide transporter activity"/>
    <property type="evidence" value="ECO:0007669"/>
    <property type="project" value="TreeGrafter"/>
</dbReference>
<dbReference type="EMBL" id="CP021434">
    <property type="protein sequence ID" value="ARU60657.1"/>
    <property type="molecule type" value="Genomic_DNA"/>
</dbReference>
<accession>A0A1Y0IJL3</accession>
<evidence type="ECO:0000256" key="10">
    <source>
        <dbReference type="SAM" id="Phobius"/>
    </source>
</evidence>
<dbReference type="PROSITE" id="PS50893">
    <property type="entry name" value="ABC_TRANSPORTER_2"/>
    <property type="match status" value="1"/>
</dbReference>
<dbReference type="InterPro" id="IPR011527">
    <property type="entry name" value="ABC1_TM_dom"/>
</dbReference>
<dbReference type="Pfam" id="PF00664">
    <property type="entry name" value="ABC_membrane"/>
    <property type="match status" value="1"/>
</dbReference>
<evidence type="ECO:0000259" key="11">
    <source>
        <dbReference type="PROSITE" id="PS50893"/>
    </source>
</evidence>
<sequence>MSIFRDLLWYFKMEKKAYATGVIILLFVAALNLIPPYVIGVIVDDINGGTLTGAELTKWLILLFGIGVTIYVLRYVWRIYIFGAAFRMSRLLRNRLYKHFTNLSPQFYHKRRTGDLMAHATNDISAIELTAGDGVLTLVDSVAMGSAVIIAMAATISWELTLITLLPMPIMVYAEAKYGNLLHERFHKAQEAFSTLNDKVQENIAGVRVVKAFGQEDAEKKEFENLTKDTAQKNIQVAKIDSLFDPTISLVVGLAFFLAVSFGGWFVVQGKLTLGQLTQFTMLLGHLIWPMLAFGWLFNIVERGRASYDRVDALLNIKSEVWNKEDAVKDVPSGDIAYDIDIFSYPEKATPALQNIRVELKQGHTLGIVGKTGAGKSTLLRLLLREFDVTEGDIRIGGTSIYDFKLRWLRAAIGYVPQDHFLFSATVAENIAFGKPDATMDDVIMAAKLACIHEDILRFEDGYKTVVGERGVTLSGGQKQRISIARALLMNPEVLILDDSLSAVDAKTEKAILDALKEYRQNKTTLISAHRLSAIEHAEGILVLEDGKIAERGTHDELMQEEGWYAMMYRNQQLESLVEQGGGPGHGDAKTASLSDSAS</sequence>
<keyword evidence="3" id="KW-1003">Cell membrane</keyword>
<evidence type="ECO:0000256" key="2">
    <source>
        <dbReference type="ARBA" id="ARBA00022448"/>
    </source>
</evidence>
<dbReference type="Pfam" id="PF00005">
    <property type="entry name" value="ABC_tran"/>
    <property type="match status" value="1"/>
</dbReference>
<feature type="domain" description="ABC transporter" evidence="11">
    <location>
        <begin position="337"/>
        <end position="571"/>
    </location>
</feature>
<feature type="transmembrane region" description="Helical" evidence="10">
    <location>
        <begin position="21"/>
        <end position="39"/>
    </location>
</feature>
<dbReference type="InterPro" id="IPR027417">
    <property type="entry name" value="P-loop_NTPase"/>
</dbReference>
<dbReference type="InterPro" id="IPR036640">
    <property type="entry name" value="ABC1_TM_sf"/>
</dbReference>
<evidence type="ECO:0000256" key="3">
    <source>
        <dbReference type="ARBA" id="ARBA00022475"/>
    </source>
</evidence>
<dbReference type="InterPro" id="IPR003593">
    <property type="entry name" value="AAA+_ATPase"/>
</dbReference>
<dbReference type="PANTHER" id="PTHR43394:SF1">
    <property type="entry name" value="ATP-BINDING CASSETTE SUB-FAMILY B MEMBER 10, MITOCHONDRIAL"/>
    <property type="match status" value="1"/>
</dbReference>
<dbReference type="CDD" id="cd18541">
    <property type="entry name" value="ABC_6TM_TmrB_like"/>
    <property type="match status" value="1"/>
</dbReference>
<evidence type="ECO:0000256" key="7">
    <source>
        <dbReference type="ARBA" id="ARBA00022989"/>
    </source>
</evidence>
<evidence type="ECO:0000256" key="5">
    <source>
        <dbReference type="ARBA" id="ARBA00022741"/>
    </source>
</evidence>
<evidence type="ECO:0000256" key="9">
    <source>
        <dbReference type="SAM" id="MobiDB-lite"/>
    </source>
</evidence>
<dbReference type="AlphaFoldDB" id="A0A1Y0IJL3"/>